<reference evidence="2 3" key="1">
    <citation type="submission" date="2014-03" db="EMBL/GenBank/DDBJ databases">
        <title>Whole genome sequence of Novosphingobium resinovorum KF1.</title>
        <authorList>
            <person name="Gan H.M."/>
            <person name="Gan H.Y."/>
            <person name="Chew T.H."/>
            <person name="Savka M.A."/>
        </authorList>
    </citation>
    <scope>NUCLEOTIDE SEQUENCE [LARGE SCALE GENOMIC DNA]</scope>
    <source>
        <strain evidence="2 3">KF1</strain>
    </source>
</reference>
<dbReference type="InterPro" id="IPR043133">
    <property type="entry name" value="GTP-CH-I_C/QueF"/>
</dbReference>
<proteinExistence type="predicted"/>
<dbReference type="EMBL" id="JFYZ01000002">
    <property type="protein sequence ID" value="EZP83955.1"/>
    <property type="molecule type" value="Genomic_DNA"/>
</dbReference>
<organism evidence="2 3">
    <name type="scientific">Novosphingobium resinovorum</name>
    <dbReference type="NCBI Taxonomy" id="158500"/>
    <lineage>
        <taxon>Bacteria</taxon>
        <taxon>Pseudomonadati</taxon>
        <taxon>Pseudomonadota</taxon>
        <taxon>Alphaproteobacteria</taxon>
        <taxon>Sphingomonadales</taxon>
        <taxon>Sphingomonadaceae</taxon>
        <taxon>Novosphingobium</taxon>
    </lineage>
</organism>
<dbReference type="SMART" id="SM00905">
    <property type="entry name" value="FolB"/>
    <property type="match status" value="1"/>
</dbReference>
<accession>A0A031K3Y9</accession>
<dbReference type="InterPro" id="IPR006157">
    <property type="entry name" value="FolB_dom"/>
</dbReference>
<evidence type="ECO:0000313" key="3">
    <source>
        <dbReference type="Proteomes" id="UP000024329"/>
    </source>
</evidence>
<dbReference type="SUPFAM" id="SSF55620">
    <property type="entry name" value="Tetrahydrobiopterin biosynthesis enzymes-like"/>
    <property type="match status" value="1"/>
</dbReference>
<dbReference type="Proteomes" id="UP000024329">
    <property type="component" value="Unassembled WGS sequence"/>
</dbReference>
<dbReference type="PATRIC" id="fig|158500.4.peg.1179"/>
<dbReference type="Pfam" id="PF02152">
    <property type="entry name" value="FolB"/>
    <property type="match status" value="1"/>
</dbReference>
<dbReference type="RefSeq" id="WP_051586715.1">
    <property type="nucleotide sequence ID" value="NZ_JFYZ01000002.1"/>
</dbReference>
<gene>
    <name evidence="2" type="ORF">BV97_01148</name>
</gene>
<evidence type="ECO:0000259" key="1">
    <source>
        <dbReference type="SMART" id="SM00905"/>
    </source>
</evidence>
<feature type="domain" description="Dihydroneopterin aldolase/epimerase" evidence="1">
    <location>
        <begin position="23"/>
        <end position="131"/>
    </location>
</feature>
<evidence type="ECO:0000313" key="2">
    <source>
        <dbReference type="EMBL" id="EZP83955.1"/>
    </source>
</evidence>
<sequence>MNELAKIAERQLCAPALETRLWVRAQQVSLQASVGIYRGEKSSRQEILLNMAAEVSEPDTDRIAETVDYRRLVEEATRLSAEGHFELIETFICELGRRICELEQVHSVEIELYKPAAIAPAMASVRYEVRKTDTVVARTGWR</sequence>
<dbReference type="AlphaFoldDB" id="A0A031K3Y9"/>
<name>A0A031K3Y9_9SPHN</name>
<dbReference type="GO" id="GO:0004150">
    <property type="term" value="F:dihydroneopterin aldolase activity"/>
    <property type="evidence" value="ECO:0007669"/>
    <property type="project" value="InterPro"/>
</dbReference>
<dbReference type="GO" id="GO:0006760">
    <property type="term" value="P:folic acid-containing compound metabolic process"/>
    <property type="evidence" value="ECO:0007669"/>
    <property type="project" value="InterPro"/>
</dbReference>
<dbReference type="eggNOG" id="COG1539">
    <property type="taxonomic scope" value="Bacteria"/>
</dbReference>
<comment type="caution">
    <text evidence="2">The sequence shown here is derived from an EMBL/GenBank/DDBJ whole genome shotgun (WGS) entry which is preliminary data.</text>
</comment>
<protein>
    <submittedName>
        <fullName evidence="2">Dihydroneopterin aldolase</fullName>
    </submittedName>
</protein>
<dbReference type="Gene3D" id="3.30.1130.10">
    <property type="match status" value="1"/>
</dbReference>